<sequence>MSFITAVVMAKAMSAPVFSPTGLSLGLAIFRIAVGGIMLAHGINHIFGGGKIRGTAGWFASLGMKPGIFHAWMASLAEIGGGILLILGLFTPLGAAAVCGTMIVAFITNHRKNGFFIFRPGEGWEYVGLLICSGLAIGAAGPGKWSIDQLLKFNWVSGNVGFAIAVIAGLGGGLLLLLGFWRPEKK</sequence>
<evidence type="ECO:0000256" key="2">
    <source>
        <dbReference type="ARBA" id="ARBA00022475"/>
    </source>
</evidence>
<organism evidence="8">
    <name type="scientific">freshwater metagenome</name>
    <dbReference type="NCBI Taxonomy" id="449393"/>
    <lineage>
        <taxon>unclassified sequences</taxon>
        <taxon>metagenomes</taxon>
        <taxon>ecological metagenomes</taxon>
    </lineage>
</organism>
<evidence type="ECO:0000256" key="4">
    <source>
        <dbReference type="ARBA" id="ARBA00022989"/>
    </source>
</evidence>
<name>A0A6J7I3V5_9ZZZZ</name>
<accession>A0A6J7I3V5</accession>
<dbReference type="PANTHER" id="PTHR33452">
    <property type="entry name" value="OXIDOREDUCTASE CATD-RELATED"/>
    <property type="match status" value="1"/>
</dbReference>
<evidence type="ECO:0000256" key="3">
    <source>
        <dbReference type="ARBA" id="ARBA00022692"/>
    </source>
</evidence>
<keyword evidence="4 6" id="KW-1133">Transmembrane helix</keyword>
<gene>
    <name evidence="7" type="ORF">UFOPK1392_02296</name>
    <name evidence="8" type="ORF">UFOPK3733_00333</name>
</gene>
<keyword evidence="3 6" id="KW-0812">Transmembrane</keyword>
<feature type="transmembrane region" description="Helical" evidence="6">
    <location>
        <begin position="123"/>
        <end position="140"/>
    </location>
</feature>
<dbReference type="GO" id="GO:0005886">
    <property type="term" value="C:plasma membrane"/>
    <property type="evidence" value="ECO:0007669"/>
    <property type="project" value="UniProtKB-SubCell"/>
</dbReference>
<evidence type="ECO:0000313" key="7">
    <source>
        <dbReference type="EMBL" id="CAB4324521.1"/>
    </source>
</evidence>
<keyword evidence="5 6" id="KW-0472">Membrane</keyword>
<evidence type="ECO:0000313" key="8">
    <source>
        <dbReference type="EMBL" id="CAB4925374.1"/>
    </source>
</evidence>
<dbReference type="InterPro" id="IPR032808">
    <property type="entry name" value="DoxX"/>
</dbReference>
<comment type="subcellular location">
    <subcellularLocation>
        <location evidence="1">Cell membrane</location>
        <topology evidence="1">Multi-pass membrane protein</topology>
    </subcellularLocation>
</comment>
<dbReference type="AlphaFoldDB" id="A0A6J7I3V5"/>
<feature type="transmembrane region" description="Helical" evidence="6">
    <location>
        <begin position="24"/>
        <end position="43"/>
    </location>
</feature>
<dbReference type="Pfam" id="PF07681">
    <property type="entry name" value="DoxX"/>
    <property type="match status" value="1"/>
</dbReference>
<evidence type="ECO:0000256" key="5">
    <source>
        <dbReference type="ARBA" id="ARBA00023136"/>
    </source>
</evidence>
<proteinExistence type="predicted"/>
<protein>
    <submittedName>
        <fullName evidence="8">Unannotated protein</fullName>
    </submittedName>
</protein>
<evidence type="ECO:0000256" key="6">
    <source>
        <dbReference type="SAM" id="Phobius"/>
    </source>
</evidence>
<feature type="transmembrane region" description="Helical" evidence="6">
    <location>
        <begin position="79"/>
        <end position="107"/>
    </location>
</feature>
<keyword evidence="2" id="KW-1003">Cell membrane</keyword>
<dbReference type="EMBL" id="CAEMXZ010000163">
    <property type="protein sequence ID" value="CAB4324521.1"/>
    <property type="molecule type" value="Genomic_DNA"/>
</dbReference>
<dbReference type="PANTHER" id="PTHR33452:SF1">
    <property type="entry name" value="INNER MEMBRANE PROTEIN YPHA-RELATED"/>
    <property type="match status" value="1"/>
</dbReference>
<evidence type="ECO:0000256" key="1">
    <source>
        <dbReference type="ARBA" id="ARBA00004651"/>
    </source>
</evidence>
<dbReference type="EMBL" id="CAFBNC010000009">
    <property type="protein sequence ID" value="CAB4925374.1"/>
    <property type="molecule type" value="Genomic_DNA"/>
</dbReference>
<feature type="transmembrane region" description="Helical" evidence="6">
    <location>
        <begin position="160"/>
        <end position="181"/>
    </location>
</feature>
<dbReference type="InterPro" id="IPR051907">
    <property type="entry name" value="DoxX-like_oxidoreductase"/>
</dbReference>
<reference evidence="8" key="1">
    <citation type="submission" date="2020-05" db="EMBL/GenBank/DDBJ databases">
        <authorList>
            <person name="Chiriac C."/>
            <person name="Salcher M."/>
            <person name="Ghai R."/>
            <person name="Kavagutti S V."/>
        </authorList>
    </citation>
    <scope>NUCLEOTIDE SEQUENCE</scope>
</reference>